<sequence>MLSSGLCSLNAPLTKRPVVVVVLAPPTFHARCPSDVASIQSSLLVVPSSNFKMALTLSDLPKFICAVILPPIGVFLEKGCSYHLAINILLTLLGFIPGIIHACYVILAY</sequence>
<organism evidence="7 8">
    <name type="scientific">Caenorhabditis auriculariae</name>
    <dbReference type="NCBI Taxonomy" id="2777116"/>
    <lineage>
        <taxon>Eukaryota</taxon>
        <taxon>Metazoa</taxon>
        <taxon>Ecdysozoa</taxon>
        <taxon>Nematoda</taxon>
        <taxon>Chromadorea</taxon>
        <taxon>Rhabditida</taxon>
        <taxon>Rhabditina</taxon>
        <taxon>Rhabditomorpha</taxon>
        <taxon>Rhabditoidea</taxon>
        <taxon>Rhabditidae</taxon>
        <taxon>Peloderinae</taxon>
        <taxon>Caenorhabditis</taxon>
    </lineage>
</organism>
<dbReference type="EMBL" id="CAJGYM010000002">
    <property type="protein sequence ID" value="CAD6185545.1"/>
    <property type="molecule type" value="Genomic_DNA"/>
</dbReference>
<evidence type="ECO:0000256" key="1">
    <source>
        <dbReference type="ARBA" id="ARBA00004370"/>
    </source>
</evidence>
<protein>
    <recommendedName>
        <fullName evidence="9">Plasma membrane proteolipid 3</fullName>
    </recommendedName>
</protein>
<proteinExistence type="inferred from homology"/>
<dbReference type="Pfam" id="PF01679">
    <property type="entry name" value="Pmp3"/>
    <property type="match status" value="1"/>
</dbReference>
<dbReference type="OrthoDB" id="2802411at2759"/>
<comment type="caution">
    <text evidence="7">The sequence shown here is derived from an EMBL/GenBank/DDBJ whole genome shotgun (WGS) entry which is preliminary data.</text>
</comment>
<comment type="subcellular location">
    <subcellularLocation>
        <location evidence="1">Membrane</location>
    </subcellularLocation>
</comment>
<dbReference type="PROSITE" id="PS01309">
    <property type="entry name" value="UPF0057"/>
    <property type="match status" value="1"/>
</dbReference>
<evidence type="ECO:0008006" key="9">
    <source>
        <dbReference type="Google" id="ProtNLM"/>
    </source>
</evidence>
<keyword evidence="8" id="KW-1185">Reference proteome</keyword>
<gene>
    <name evidence="7" type="ORF">CAUJ_LOCUS1464</name>
</gene>
<evidence type="ECO:0000256" key="3">
    <source>
        <dbReference type="ARBA" id="ARBA00022692"/>
    </source>
</evidence>
<dbReference type="PANTHER" id="PTHR21659:SF42">
    <property type="entry name" value="UPF0057 MEMBRANE PROTEIN ZK632.10-RELATED"/>
    <property type="match status" value="1"/>
</dbReference>
<feature type="transmembrane region" description="Helical" evidence="6">
    <location>
        <begin position="88"/>
        <end position="107"/>
    </location>
</feature>
<evidence type="ECO:0000256" key="2">
    <source>
        <dbReference type="ARBA" id="ARBA00009530"/>
    </source>
</evidence>
<reference evidence="7" key="1">
    <citation type="submission" date="2020-10" db="EMBL/GenBank/DDBJ databases">
        <authorList>
            <person name="Kikuchi T."/>
        </authorList>
    </citation>
    <scope>NUCLEOTIDE SEQUENCE</scope>
    <source>
        <strain evidence="7">NKZ352</strain>
    </source>
</reference>
<accession>A0A8S1GPJ1</accession>
<dbReference type="InterPro" id="IPR000612">
    <property type="entry name" value="PMP3"/>
</dbReference>
<keyword evidence="4 6" id="KW-1133">Transmembrane helix</keyword>
<evidence type="ECO:0000313" key="8">
    <source>
        <dbReference type="Proteomes" id="UP000835052"/>
    </source>
</evidence>
<evidence type="ECO:0000256" key="4">
    <source>
        <dbReference type="ARBA" id="ARBA00022989"/>
    </source>
</evidence>
<keyword evidence="3 6" id="KW-0812">Transmembrane</keyword>
<dbReference type="AlphaFoldDB" id="A0A8S1GPJ1"/>
<name>A0A8S1GPJ1_9PELO</name>
<evidence type="ECO:0000256" key="6">
    <source>
        <dbReference type="SAM" id="Phobius"/>
    </source>
</evidence>
<keyword evidence="5 6" id="KW-0472">Membrane</keyword>
<dbReference type="PANTHER" id="PTHR21659">
    <property type="entry name" value="HYDROPHOBIC PROTEIN RCI2 LOW TEMPERATURE AND SALT RESPONSIVE PROTEIN LTI6 -RELATED"/>
    <property type="match status" value="1"/>
</dbReference>
<dbReference type="GO" id="GO:0016020">
    <property type="term" value="C:membrane"/>
    <property type="evidence" value="ECO:0007669"/>
    <property type="project" value="UniProtKB-SubCell"/>
</dbReference>
<evidence type="ECO:0000313" key="7">
    <source>
        <dbReference type="EMBL" id="CAD6185545.1"/>
    </source>
</evidence>
<comment type="similarity">
    <text evidence="2">Belongs to the UPF0057 (PMP3) family.</text>
</comment>
<dbReference type="Proteomes" id="UP000835052">
    <property type="component" value="Unassembled WGS sequence"/>
</dbReference>
<evidence type="ECO:0000256" key="5">
    <source>
        <dbReference type="ARBA" id="ARBA00023136"/>
    </source>
</evidence>